<gene>
    <name evidence="1" type="ORF">AB0A88_30890</name>
</gene>
<sequence length="65" mass="7178">MPKSRGTEDGFCLLAACPPGLGTPSARASTHRLAHAVPCFAVGRYEEGAVAARWPRGKWWTRRRR</sequence>
<dbReference type="EMBL" id="JBEZAE010000027">
    <property type="protein sequence ID" value="MEU7074506.1"/>
    <property type="molecule type" value="Genomic_DNA"/>
</dbReference>
<protein>
    <submittedName>
        <fullName evidence="1">Uncharacterized protein</fullName>
    </submittedName>
</protein>
<proteinExistence type="predicted"/>
<name>A0ABV3CI92_9ACTN</name>
<keyword evidence="2" id="KW-1185">Reference proteome</keyword>
<organism evidence="1 2">
    <name type="scientific">Streptomyces narbonensis</name>
    <dbReference type="NCBI Taxonomy" id="67333"/>
    <lineage>
        <taxon>Bacteria</taxon>
        <taxon>Bacillati</taxon>
        <taxon>Actinomycetota</taxon>
        <taxon>Actinomycetes</taxon>
        <taxon>Kitasatosporales</taxon>
        <taxon>Streptomycetaceae</taxon>
        <taxon>Streptomyces</taxon>
    </lineage>
</organism>
<reference evidence="1 2" key="1">
    <citation type="submission" date="2024-06" db="EMBL/GenBank/DDBJ databases">
        <title>The Natural Products Discovery Center: Release of the First 8490 Sequenced Strains for Exploring Actinobacteria Biosynthetic Diversity.</title>
        <authorList>
            <person name="Kalkreuter E."/>
            <person name="Kautsar S.A."/>
            <person name="Yang D."/>
            <person name="Bader C.D."/>
            <person name="Teijaro C.N."/>
            <person name="Fluegel L."/>
            <person name="Davis C.M."/>
            <person name="Simpson J.R."/>
            <person name="Lauterbach L."/>
            <person name="Steele A.D."/>
            <person name="Gui C."/>
            <person name="Meng S."/>
            <person name="Li G."/>
            <person name="Viehrig K."/>
            <person name="Ye F."/>
            <person name="Su P."/>
            <person name="Kiefer A.F."/>
            <person name="Nichols A."/>
            <person name="Cepeda A.J."/>
            <person name="Yan W."/>
            <person name="Fan B."/>
            <person name="Jiang Y."/>
            <person name="Adhikari A."/>
            <person name="Zheng C.-J."/>
            <person name="Schuster L."/>
            <person name="Cowan T.M."/>
            <person name="Smanski M.J."/>
            <person name="Chevrette M.G."/>
            <person name="De Carvalho L.P.S."/>
            <person name="Shen B."/>
        </authorList>
    </citation>
    <scope>NUCLEOTIDE SEQUENCE [LARGE SCALE GENOMIC DNA]</scope>
    <source>
        <strain evidence="1 2">NPDC045974</strain>
    </source>
</reference>
<dbReference type="RefSeq" id="WP_358475975.1">
    <property type="nucleotide sequence ID" value="NZ_JBEZAE010000027.1"/>
</dbReference>
<dbReference type="Proteomes" id="UP001551329">
    <property type="component" value="Unassembled WGS sequence"/>
</dbReference>
<evidence type="ECO:0000313" key="2">
    <source>
        <dbReference type="Proteomes" id="UP001551329"/>
    </source>
</evidence>
<accession>A0ABV3CI92</accession>
<comment type="caution">
    <text evidence="1">The sequence shown here is derived from an EMBL/GenBank/DDBJ whole genome shotgun (WGS) entry which is preliminary data.</text>
</comment>
<evidence type="ECO:0000313" key="1">
    <source>
        <dbReference type="EMBL" id="MEU7074506.1"/>
    </source>
</evidence>